<sequence>MKAVLKAVVKAVVKAVMKTVLKAMVKAVVKAGWTAAALSGKVLHTLNGMRGFFWRRGGEVDR</sequence>
<proteinExistence type="predicted"/>
<comment type="caution">
    <text evidence="1">The sequence shown here is derived from an EMBL/GenBank/DDBJ whole genome shotgun (WGS) entry which is preliminary data.</text>
</comment>
<protein>
    <submittedName>
        <fullName evidence="1">Uncharacterized protein</fullName>
    </submittedName>
</protein>
<keyword evidence="2" id="KW-1185">Reference proteome</keyword>
<dbReference type="Proteomes" id="UP000249522">
    <property type="component" value="Unassembled WGS sequence"/>
</dbReference>
<evidence type="ECO:0000313" key="1">
    <source>
        <dbReference type="EMBL" id="PZD94803.1"/>
    </source>
</evidence>
<reference evidence="1 2" key="1">
    <citation type="submission" date="2018-06" db="EMBL/GenBank/DDBJ databases">
        <title>Paenibacillus imtechensis sp. nov.</title>
        <authorList>
            <person name="Pinnaka A.K."/>
            <person name="Singh H."/>
            <person name="Kaur M."/>
        </authorList>
    </citation>
    <scope>NUCLEOTIDE SEQUENCE [LARGE SCALE GENOMIC DNA]</scope>
    <source>
        <strain evidence="1 2">SMB1</strain>
    </source>
</reference>
<evidence type="ECO:0000313" key="2">
    <source>
        <dbReference type="Proteomes" id="UP000249522"/>
    </source>
</evidence>
<name>A0A2W1L770_9BACL</name>
<dbReference type="EMBL" id="QKRB01000050">
    <property type="protein sequence ID" value="PZD94803.1"/>
    <property type="molecule type" value="Genomic_DNA"/>
</dbReference>
<accession>A0A2W1L770</accession>
<organism evidence="1 2">
    <name type="scientific">Paenibacillus sambharensis</name>
    <dbReference type="NCBI Taxonomy" id="1803190"/>
    <lineage>
        <taxon>Bacteria</taxon>
        <taxon>Bacillati</taxon>
        <taxon>Bacillota</taxon>
        <taxon>Bacilli</taxon>
        <taxon>Bacillales</taxon>
        <taxon>Paenibacillaceae</taxon>
        <taxon>Paenibacillus</taxon>
    </lineage>
</organism>
<dbReference type="RefSeq" id="WP_111147761.1">
    <property type="nucleotide sequence ID" value="NZ_QKRB01000050.1"/>
</dbReference>
<dbReference type="AlphaFoldDB" id="A0A2W1L770"/>
<gene>
    <name evidence="1" type="ORF">DNH61_16365</name>
</gene>